<dbReference type="AlphaFoldDB" id="A0AAD9PDZ9"/>
<dbReference type="InterPro" id="IPR000608">
    <property type="entry name" value="UBC"/>
</dbReference>
<evidence type="ECO:0000313" key="4">
    <source>
        <dbReference type="Proteomes" id="UP001209878"/>
    </source>
</evidence>
<organism evidence="3 4">
    <name type="scientific">Ridgeia piscesae</name>
    <name type="common">Tubeworm</name>
    <dbReference type="NCBI Taxonomy" id="27915"/>
    <lineage>
        <taxon>Eukaryota</taxon>
        <taxon>Metazoa</taxon>
        <taxon>Spiralia</taxon>
        <taxon>Lophotrochozoa</taxon>
        <taxon>Annelida</taxon>
        <taxon>Polychaeta</taxon>
        <taxon>Sedentaria</taxon>
        <taxon>Canalipalpata</taxon>
        <taxon>Sabellida</taxon>
        <taxon>Siboglinidae</taxon>
        <taxon>Ridgeia</taxon>
    </lineage>
</organism>
<dbReference type="Gene3D" id="3.10.110.10">
    <property type="entry name" value="Ubiquitin Conjugating Enzyme"/>
    <property type="match status" value="1"/>
</dbReference>
<dbReference type="EMBL" id="JAODUO010000022">
    <property type="protein sequence ID" value="KAK2192801.1"/>
    <property type="molecule type" value="Genomic_DNA"/>
</dbReference>
<comment type="caution">
    <text evidence="3">The sequence shown here is derived from an EMBL/GenBank/DDBJ whole genome shotgun (WGS) entry which is preliminary data.</text>
</comment>
<dbReference type="InterPro" id="IPR016135">
    <property type="entry name" value="UBQ-conjugating_enzyme/RWD"/>
</dbReference>
<dbReference type="PROSITE" id="PS50127">
    <property type="entry name" value="UBC_2"/>
    <property type="match status" value="1"/>
</dbReference>
<feature type="domain" description="UBC core" evidence="2">
    <location>
        <begin position="2"/>
        <end position="134"/>
    </location>
</feature>
<accession>A0AAD9PDZ9</accession>
<keyword evidence="4" id="KW-1185">Reference proteome</keyword>
<protein>
    <recommendedName>
        <fullName evidence="2">UBC core domain-containing protein</fullName>
    </recommendedName>
</protein>
<dbReference type="SUPFAM" id="SSF54495">
    <property type="entry name" value="UBC-like"/>
    <property type="match status" value="1"/>
</dbReference>
<name>A0AAD9PDZ9_RIDPI</name>
<gene>
    <name evidence="3" type="ORF">NP493_22g02048</name>
</gene>
<evidence type="ECO:0000313" key="3">
    <source>
        <dbReference type="EMBL" id="KAK2192801.1"/>
    </source>
</evidence>
<dbReference type="Proteomes" id="UP001209878">
    <property type="component" value="Unassembled WGS sequence"/>
</dbReference>
<dbReference type="FunFam" id="3.10.110.10:FF:000026">
    <property type="entry name" value="Ubiquitin-conjugating enzyme E2 variant"/>
    <property type="match status" value="1"/>
</dbReference>
<reference evidence="3" key="1">
    <citation type="journal article" date="2023" name="Mol. Biol. Evol.">
        <title>Third-Generation Sequencing Reveals the Adaptive Role of the Epigenome in Three Deep-Sea Polychaetes.</title>
        <authorList>
            <person name="Perez M."/>
            <person name="Aroh O."/>
            <person name="Sun Y."/>
            <person name="Lan Y."/>
            <person name="Juniper S.K."/>
            <person name="Young C.R."/>
            <person name="Angers B."/>
            <person name="Qian P.Y."/>
        </authorList>
    </citation>
    <scope>NUCLEOTIDE SEQUENCE</scope>
    <source>
        <strain evidence="3">R07B-5</strain>
    </source>
</reference>
<dbReference type="PANTHER" id="PTHR24068">
    <property type="entry name" value="UBIQUITIN-CONJUGATING ENZYME E2"/>
    <property type="match status" value="1"/>
</dbReference>
<sequence length="134" mass="15777">MPRSFRLLDELEEGQKGRGDGMTSWGLNDEDDMEMKLWNGMIVGPPRTVYENRIYQLRIECGSEYPEKPPNVRFLTRINMKGVDSNGYVNSKEIHILSRWQRSYKLETLLKELRRLMASKENHKLSQPPENSIY</sequence>
<dbReference type="CDD" id="cd23807">
    <property type="entry name" value="UEV_UBE2V"/>
    <property type="match status" value="1"/>
</dbReference>
<keyword evidence="1" id="KW-0833">Ubl conjugation pathway</keyword>
<evidence type="ECO:0000259" key="2">
    <source>
        <dbReference type="PROSITE" id="PS50127"/>
    </source>
</evidence>
<evidence type="ECO:0000256" key="1">
    <source>
        <dbReference type="ARBA" id="ARBA00022786"/>
    </source>
</evidence>
<dbReference type="Pfam" id="PF00179">
    <property type="entry name" value="UQ_con"/>
    <property type="match status" value="1"/>
</dbReference>
<proteinExistence type="predicted"/>
<dbReference type="SMART" id="SM00212">
    <property type="entry name" value="UBCc"/>
    <property type="match status" value="1"/>
</dbReference>